<name>A0AAV3Q7M6_LITER</name>
<dbReference type="PANTHER" id="PTHR23272">
    <property type="entry name" value="BED FINGER-RELATED"/>
    <property type="match status" value="1"/>
</dbReference>
<feature type="domain" description="hAT-like transposase RNase-H fold" evidence="1">
    <location>
        <begin position="61"/>
        <end position="160"/>
    </location>
</feature>
<evidence type="ECO:0000259" key="1">
    <source>
        <dbReference type="Pfam" id="PF14372"/>
    </source>
</evidence>
<dbReference type="Pfam" id="PF14372">
    <property type="entry name" value="hAT-like_RNase-H"/>
    <property type="match status" value="1"/>
</dbReference>
<dbReference type="InterPro" id="IPR025525">
    <property type="entry name" value="hAT-like_transposase_RNase-H"/>
</dbReference>
<dbReference type="SUPFAM" id="SSF53098">
    <property type="entry name" value="Ribonuclease H-like"/>
    <property type="match status" value="1"/>
</dbReference>
<gene>
    <name evidence="2" type="ORF">LIER_16031</name>
</gene>
<comment type="caution">
    <text evidence="2">The sequence shown here is derived from an EMBL/GenBank/DDBJ whole genome shotgun (WGS) entry which is preliminary data.</text>
</comment>
<keyword evidence="3" id="KW-1185">Reference proteome</keyword>
<proteinExistence type="predicted"/>
<dbReference type="EMBL" id="BAABME010003544">
    <property type="protein sequence ID" value="GAA0159196.1"/>
    <property type="molecule type" value="Genomic_DNA"/>
</dbReference>
<organism evidence="2 3">
    <name type="scientific">Lithospermum erythrorhizon</name>
    <name type="common">Purple gromwell</name>
    <name type="synonym">Lithospermum officinale var. erythrorhizon</name>
    <dbReference type="NCBI Taxonomy" id="34254"/>
    <lineage>
        <taxon>Eukaryota</taxon>
        <taxon>Viridiplantae</taxon>
        <taxon>Streptophyta</taxon>
        <taxon>Embryophyta</taxon>
        <taxon>Tracheophyta</taxon>
        <taxon>Spermatophyta</taxon>
        <taxon>Magnoliopsida</taxon>
        <taxon>eudicotyledons</taxon>
        <taxon>Gunneridae</taxon>
        <taxon>Pentapetalae</taxon>
        <taxon>asterids</taxon>
        <taxon>lamiids</taxon>
        <taxon>Boraginales</taxon>
        <taxon>Boraginaceae</taxon>
        <taxon>Boraginoideae</taxon>
        <taxon>Lithospermeae</taxon>
        <taxon>Lithospermum</taxon>
    </lineage>
</organism>
<dbReference type="InterPro" id="IPR012337">
    <property type="entry name" value="RNaseH-like_sf"/>
</dbReference>
<dbReference type="PANTHER" id="PTHR23272:SF182">
    <property type="entry name" value="OS09G0381850 PROTEIN"/>
    <property type="match status" value="1"/>
</dbReference>
<accession>A0AAV3Q7M6</accession>
<dbReference type="AlphaFoldDB" id="A0AAV3Q7M6"/>
<evidence type="ECO:0000313" key="2">
    <source>
        <dbReference type="EMBL" id="GAA0159196.1"/>
    </source>
</evidence>
<dbReference type="GO" id="GO:0003677">
    <property type="term" value="F:DNA binding"/>
    <property type="evidence" value="ECO:0007669"/>
    <property type="project" value="InterPro"/>
</dbReference>
<evidence type="ECO:0000313" key="3">
    <source>
        <dbReference type="Proteomes" id="UP001454036"/>
    </source>
</evidence>
<dbReference type="Proteomes" id="UP001454036">
    <property type="component" value="Unassembled WGS sequence"/>
</dbReference>
<protein>
    <recommendedName>
        <fullName evidence="1">hAT-like transposase RNase-H fold domain-containing protein</fullName>
    </recommendedName>
</protein>
<reference evidence="2 3" key="1">
    <citation type="submission" date="2024-01" db="EMBL/GenBank/DDBJ databases">
        <title>The complete chloroplast genome sequence of Lithospermum erythrorhizon: insights into the phylogenetic relationship among Boraginaceae species and the maternal lineages of purple gromwells.</title>
        <authorList>
            <person name="Okada T."/>
            <person name="Watanabe K."/>
        </authorList>
    </citation>
    <scope>NUCLEOTIDE SEQUENCE [LARGE SCALE GENOMIC DNA]</scope>
</reference>
<sequence>MLNTADKYRQYFDKFGEDDESFLRFCPTTCQWAKVNEVYEFLEVFLDVTNLISGSNYPIVNSNYPTINLFLLELYRIKELINVQLDESCTKHMQNMAVRMGLKFDKYCDECDLLLSLGAILDPRYKKKIIKFAYESMYPIDYESRIETVPRCFNDLYDQYEKIYGDEKKERS</sequence>